<evidence type="ECO:0000313" key="1">
    <source>
        <dbReference type="EMBL" id="MBE1426276.1"/>
    </source>
</evidence>
<reference evidence="1 2" key="1">
    <citation type="submission" date="2020-10" db="EMBL/GenBank/DDBJ databases">
        <title>Genomic Encyclopedia of Type Strains, Phase IV (KMG-IV): sequencing the most valuable type-strain genomes for metagenomic binning, comparative biology and taxonomic classification.</title>
        <authorList>
            <person name="Goeker M."/>
        </authorList>
    </citation>
    <scope>NUCLEOTIDE SEQUENCE [LARGE SCALE GENOMIC DNA]</scope>
    <source>
        <strain evidence="1 2">DSM 4194</strain>
    </source>
</reference>
<keyword evidence="2" id="KW-1185">Reference proteome</keyword>
<gene>
    <name evidence="1" type="ORF">H4684_002941</name>
</gene>
<protein>
    <submittedName>
        <fullName evidence="1">Uncharacterized protein</fullName>
    </submittedName>
</protein>
<name>A0ABR9H6E2_9BACT</name>
<dbReference type="EMBL" id="JADBGG010000024">
    <property type="protein sequence ID" value="MBE1426276.1"/>
    <property type="molecule type" value="Genomic_DNA"/>
</dbReference>
<accession>A0ABR9H6E2</accession>
<evidence type="ECO:0000313" key="2">
    <source>
        <dbReference type="Proteomes" id="UP000639010"/>
    </source>
</evidence>
<organism evidence="1 2">
    <name type="scientific">Desulfomicrobium macestii</name>
    <dbReference type="NCBI Taxonomy" id="90731"/>
    <lineage>
        <taxon>Bacteria</taxon>
        <taxon>Pseudomonadati</taxon>
        <taxon>Thermodesulfobacteriota</taxon>
        <taxon>Desulfovibrionia</taxon>
        <taxon>Desulfovibrionales</taxon>
        <taxon>Desulfomicrobiaceae</taxon>
        <taxon>Desulfomicrobium</taxon>
    </lineage>
</organism>
<dbReference type="Proteomes" id="UP000639010">
    <property type="component" value="Unassembled WGS sequence"/>
</dbReference>
<comment type="caution">
    <text evidence="1">The sequence shown here is derived from an EMBL/GenBank/DDBJ whole genome shotgun (WGS) entry which is preliminary data.</text>
</comment>
<sequence length="56" mass="6567">MPTFRHYDLSLLNPAFDSPLVDVLTELEHLRRLRLVGTTILDTYVQNKVRCRLLVN</sequence>
<proteinExistence type="predicted"/>